<dbReference type="InterPro" id="IPR051430">
    <property type="entry name" value="Fungal_TF_Env_Response"/>
</dbReference>
<dbReference type="GO" id="GO:0006351">
    <property type="term" value="P:DNA-templated transcription"/>
    <property type="evidence" value="ECO:0007669"/>
    <property type="project" value="InterPro"/>
</dbReference>
<dbReference type="GO" id="GO:0005634">
    <property type="term" value="C:nucleus"/>
    <property type="evidence" value="ECO:0007669"/>
    <property type="project" value="TreeGrafter"/>
</dbReference>
<accession>A0A0D2HET8</accession>
<evidence type="ECO:0000256" key="6">
    <source>
        <dbReference type="ARBA" id="ARBA00023242"/>
    </source>
</evidence>
<dbReference type="Pfam" id="PF04082">
    <property type="entry name" value="Fungal_trans"/>
    <property type="match status" value="1"/>
</dbReference>
<dbReference type="GO" id="GO:0001228">
    <property type="term" value="F:DNA-binding transcription activator activity, RNA polymerase II-specific"/>
    <property type="evidence" value="ECO:0007669"/>
    <property type="project" value="TreeGrafter"/>
</dbReference>
<dbReference type="PANTHER" id="PTHR31944:SF131">
    <property type="entry name" value="HEME-RESPONSIVE ZINC FINGER TRANSCRIPTION FACTOR HAP1"/>
    <property type="match status" value="1"/>
</dbReference>
<keyword evidence="2" id="KW-0862">Zinc</keyword>
<name>A0A0D2HET8_9EURO</name>
<dbReference type="PANTHER" id="PTHR31944">
    <property type="entry name" value="HEME-RESPONSIVE ZINC FINGER TRANSCRIPTION FACTOR HAP1"/>
    <property type="match status" value="1"/>
</dbReference>
<dbReference type="AlphaFoldDB" id="A0A0D2HET8"/>
<dbReference type="CDD" id="cd12148">
    <property type="entry name" value="fungal_TF_MHR"/>
    <property type="match status" value="1"/>
</dbReference>
<dbReference type="GO" id="GO:0000978">
    <property type="term" value="F:RNA polymerase II cis-regulatory region sequence-specific DNA binding"/>
    <property type="evidence" value="ECO:0007669"/>
    <property type="project" value="TreeGrafter"/>
</dbReference>
<proteinExistence type="predicted"/>
<dbReference type="EMBL" id="KN847475">
    <property type="protein sequence ID" value="KIX09178.1"/>
    <property type="molecule type" value="Genomic_DNA"/>
</dbReference>
<dbReference type="OrthoDB" id="4157664at2759"/>
<organism evidence="8 9">
    <name type="scientific">Rhinocladiella mackenziei CBS 650.93</name>
    <dbReference type="NCBI Taxonomy" id="1442369"/>
    <lineage>
        <taxon>Eukaryota</taxon>
        <taxon>Fungi</taxon>
        <taxon>Dikarya</taxon>
        <taxon>Ascomycota</taxon>
        <taxon>Pezizomycotina</taxon>
        <taxon>Eurotiomycetes</taxon>
        <taxon>Chaetothyriomycetidae</taxon>
        <taxon>Chaetothyriales</taxon>
        <taxon>Herpotrichiellaceae</taxon>
        <taxon>Rhinocladiella</taxon>
    </lineage>
</organism>
<dbReference type="SMART" id="SM00906">
    <property type="entry name" value="Fungal_trans"/>
    <property type="match status" value="1"/>
</dbReference>
<keyword evidence="9" id="KW-1185">Reference proteome</keyword>
<protein>
    <recommendedName>
        <fullName evidence="7">Xylanolytic transcriptional activator regulatory domain-containing protein</fullName>
    </recommendedName>
</protein>
<evidence type="ECO:0000256" key="4">
    <source>
        <dbReference type="ARBA" id="ARBA00023125"/>
    </source>
</evidence>
<evidence type="ECO:0000256" key="2">
    <source>
        <dbReference type="ARBA" id="ARBA00022833"/>
    </source>
</evidence>
<sequence>MVSAVKPFFDPAACSTKPHEKICTHSLHLPINYPFCGSSTQGPSLETLLSKLPKRAILECFVTSFTCTVERAFHSLDTTTFQQGLDQYWNDKSLVDDDWMAYFLLVLALGCQAHNSAATPGLEAYQSLPSLLLHAAELCLMRTPFMLRPTTNTIRALCLMVIAKQIYAMSCHASDTCWPLMGLIYRLAIAMGLNNPVATGNLPSHDIRSRERLWRVIVLLEIRQSINCGMPLLLTKDDLQPRTSHNPVLDVGTSECSAQEADDQVFLLEEVLCQSFPTLLRVFELAGSTKNHVAYEEIVELDADLRRCLRRPDMTLGILQSSSILEHPGSFDDLEVSMLDVLLRRALLVLHSPYALQPHSSIDHPLSYISSLESSLAILSHQRNLCEAGTSQRENTWFAGLFREEFFTAAMTICSLMVHTNTNLETSSDCKCQMGARQIVLQALQSCRDLWSREKHASVCNAHAFQILDKLIAHLQGIGRGNLSGLGCPVMTPEAIPRSNETLSADP</sequence>
<keyword evidence="4" id="KW-0238">DNA-binding</keyword>
<evidence type="ECO:0000256" key="1">
    <source>
        <dbReference type="ARBA" id="ARBA00022723"/>
    </source>
</evidence>
<dbReference type="STRING" id="1442369.A0A0D2HET8"/>
<dbReference type="VEuPathDB" id="FungiDB:Z518_00257"/>
<dbReference type="GO" id="GO:0008270">
    <property type="term" value="F:zinc ion binding"/>
    <property type="evidence" value="ECO:0007669"/>
    <property type="project" value="InterPro"/>
</dbReference>
<evidence type="ECO:0000259" key="7">
    <source>
        <dbReference type="SMART" id="SM00906"/>
    </source>
</evidence>
<dbReference type="Proteomes" id="UP000053617">
    <property type="component" value="Unassembled WGS sequence"/>
</dbReference>
<keyword evidence="6" id="KW-0539">Nucleus</keyword>
<reference evidence="8 9" key="1">
    <citation type="submission" date="2015-01" db="EMBL/GenBank/DDBJ databases">
        <title>The Genome Sequence of Rhinocladiella mackenzie CBS 650.93.</title>
        <authorList>
            <consortium name="The Broad Institute Genomics Platform"/>
            <person name="Cuomo C."/>
            <person name="de Hoog S."/>
            <person name="Gorbushina A."/>
            <person name="Stielow B."/>
            <person name="Teixiera M."/>
            <person name="Abouelleil A."/>
            <person name="Chapman S.B."/>
            <person name="Priest M."/>
            <person name="Young S.K."/>
            <person name="Wortman J."/>
            <person name="Nusbaum C."/>
            <person name="Birren B."/>
        </authorList>
    </citation>
    <scope>NUCLEOTIDE SEQUENCE [LARGE SCALE GENOMIC DNA]</scope>
    <source>
        <strain evidence="8 9">CBS 650.93</strain>
    </source>
</reference>
<gene>
    <name evidence="8" type="ORF">Z518_00257</name>
</gene>
<dbReference type="HOGENOM" id="CLU_021747_1_0_1"/>
<evidence type="ECO:0000313" key="9">
    <source>
        <dbReference type="Proteomes" id="UP000053617"/>
    </source>
</evidence>
<evidence type="ECO:0000313" key="8">
    <source>
        <dbReference type="EMBL" id="KIX09178.1"/>
    </source>
</evidence>
<keyword evidence="5" id="KW-0804">Transcription</keyword>
<evidence type="ECO:0000256" key="5">
    <source>
        <dbReference type="ARBA" id="ARBA00023163"/>
    </source>
</evidence>
<feature type="domain" description="Xylanolytic transcriptional activator regulatory" evidence="7">
    <location>
        <begin position="177"/>
        <end position="250"/>
    </location>
</feature>
<dbReference type="RefSeq" id="XP_013276314.1">
    <property type="nucleotide sequence ID" value="XM_013420860.1"/>
</dbReference>
<dbReference type="GeneID" id="25288328"/>
<dbReference type="InterPro" id="IPR007219">
    <property type="entry name" value="XnlR_reg_dom"/>
</dbReference>
<keyword evidence="3" id="KW-0805">Transcription regulation</keyword>
<keyword evidence="1" id="KW-0479">Metal-binding</keyword>
<evidence type="ECO:0000256" key="3">
    <source>
        <dbReference type="ARBA" id="ARBA00023015"/>
    </source>
</evidence>